<protein>
    <recommendedName>
        <fullName evidence="3">Microbial-type PARG catalytic domain-containing protein</fullName>
    </recommendedName>
</protein>
<evidence type="ECO:0000313" key="2">
    <source>
        <dbReference type="Proteomes" id="UP000186601"/>
    </source>
</evidence>
<dbReference type="InterPro" id="IPR012664">
    <property type="entry name" value="CHP02452"/>
</dbReference>
<dbReference type="NCBIfam" id="TIGR02452">
    <property type="entry name" value="TIGR02452 family protein"/>
    <property type="match status" value="1"/>
</dbReference>
<dbReference type="PANTHER" id="PTHR35596">
    <property type="entry name" value="DUF2263 DOMAIN-CONTAINING PROTEIN"/>
    <property type="match status" value="1"/>
</dbReference>
<keyword evidence="2" id="KW-1185">Reference proteome</keyword>
<organism evidence="1 2">
    <name type="scientific">Hermanssonia centrifuga</name>
    <dbReference type="NCBI Taxonomy" id="98765"/>
    <lineage>
        <taxon>Eukaryota</taxon>
        <taxon>Fungi</taxon>
        <taxon>Dikarya</taxon>
        <taxon>Basidiomycota</taxon>
        <taxon>Agaricomycotina</taxon>
        <taxon>Agaricomycetes</taxon>
        <taxon>Polyporales</taxon>
        <taxon>Meruliaceae</taxon>
        <taxon>Hermanssonia</taxon>
    </lineage>
</organism>
<dbReference type="PANTHER" id="PTHR35596:SF1">
    <property type="entry name" value="MICROBIAL-TYPE PARG CATALYTIC DOMAIN-CONTAINING PROTEIN"/>
    <property type="match status" value="1"/>
</dbReference>
<dbReference type="Gene3D" id="3.40.220.10">
    <property type="entry name" value="Leucine Aminopeptidase, subunit E, domain 1"/>
    <property type="match status" value="1"/>
</dbReference>
<evidence type="ECO:0008006" key="3">
    <source>
        <dbReference type="Google" id="ProtNLM"/>
    </source>
</evidence>
<dbReference type="EMBL" id="MLYV02000656">
    <property type="protein sequence ID" value="PSR80356.1"/>
    <property type="molecule type" value="Genomic_DNA"/>
</dbReference>
<dbReference type="STRING" id="98765.A0A2R6NYG7"/>
<dbReference type="AlphaFoldDB" id="A0A2R6NYG7"/>
<dbReference type="SUPFAM" id="SSF52949">
    <property type="entry name" value="Macro domain-like"/>
    <property type="match status" value="1"/>
</dbReference>
<dbReference type="Proteomes" id="UP000186601">
    <property type="component" value="Unassembled WGS sequence"/>
</dbReference>
<evidence type="ECO:0000313" key="1">
    <source>
        <dbReference type="EMBL" id="PSR80356.1"/>
    </source>
</evidence>
<dbReference type="InterPro" id="IPR043472">
    <property type="entry name" value="Macro_dom-like"/>
</dbReference>
<reference evidence="1 2" key="1">
    <citation type="submission" date="2018-02" db="EMBL/GenBank/DDBJ databases">
        <title>Genome sequence of the basidiomycete white-rot fungus Phlebia centrifuga.</title>
        <authorList>
            <person name="Granchi Z."/>
            <person name="Peng M."/>
            <person name="de Vries R.P."/>
            <person name="Hilden K."/>
            <person name="Makela M.R."/>
            <person name="Grigoriev I."/>
            <person name="Riley R."/>
        </authorList>
    </citation>
    <scope>NUCLEOTIDE SEQUENCE [LARGE SCALE GENOMIC DNA]</scope>
    <source>
        <strain evidence="1 2">FBCC195</strain>
    </source>
</reference>
<dbReference type="PIRSF" id="PIRSF014899">
    <property type="entry name" value="UCP014899"/>
    <property type="match status" value="1"/>
</dbReference>
<comment type="caution">
    <text evidence="1">The sequence shown here is derived from an EMBL/GenBank/DDBJ whole genome shotgun (WGS) entry which is preliminary data.</text>
</comment>
<gene>
    <name evidence="1" type="ORF">PHLCEN_2v6741</name>
</gene>
<accession>A0A2R6NYG7</accession>
<dbReference type="OrthoDB" id="9985428at2759"/>
<name>A0A2R6NYG7_9APHY</name>
<proteinExistence type="predicted"/>
<sequence length="202" mass="22413">MAPSFAQRSRIATDTLERIEAILHAVPEGSLDSTFIKGPELPPLTKISDEQTTTISVINSDAFTAARDIMRRFPDARGKTAVLNLAKERRVVSVITVAALRSPPLTADGEAFAWPASLNDMREKIRLVYRMAAHNAQEHIVLGAMGCGAYQCPTRQVAEEMKSILLDEEFRGRFRTVVFAVYSTGRNNNYEIFKEVLDGVKV</sequence>